<dbReference type="Gene3D" id="2.30.60.10">
    <property type="entry name" value="Cyanovirin-N"/>
    <property type="match status" value="1"/>
</dbReference>
<accession>A0A0C3DVZ1</accession>
<dbReference type="SMART" id="SM01111">
    <property type="entry name" value="CVNH"/>
    <property type="match status" value="1"/>
</dbReference>
<dbReference type="STRING" id="1036808.A0A0C3DVZ1"/>
<dbReference type="AlphaFoldDB" id="A0A0C3DVZ1"/>
<name>A0A0C3DVZ1_9AGAM</name>
<reference evidence="4" key="2">
    <citation type="submission" date="2015-01" db="EMBL/GenBank/DDBJ databases">
        <title>Evolutionary Origins and Diversification of the Mycorrhizal Mutualists.</title>
        <authorList>
            <consortium name="DOE Joint Genome Institute"/>
            <consortium name="Mycorrhizal Genomics Consortium"/>
            <person name="Kohler A."/>
            <person name="Kuo A."/>
            <person name="Nagy L.G."/>
            <person name="Floudas D."/>
            <person name="Copeland A."/>
            <person name="Barry K.W."/>
            <person name="Cichocki N."/>
            <person name="Veneault-Fourrey C."/>
            <person name="LaButti K."/>
            <person name="Lindquist E.A."/>
            <person name="Lipzen A."/>
            <person name="Lundell T."/>
            <person name="Morin E."/>
            <person name="Murat C."/>
            <person name="Riley R."/>
            <person name="Ohm R."/>
            <person name="Sun H."/>
            <person name="Tunlid A."/>
            <person name="Henrissat B."/>
            <person name="Grigoriev I.V."/>
            <person name="Hibbett D.S."/>
            <person name="Martin F."/>
        </authorList>
    </citation>
    <scope>NUCLEOTIDE SEQUENCE [LARGE SCALE GENOMIC DNA]</scope>
    <source>
        <strain evidence="4">Foug A</strain>
    </source>
</reference>
<feature type="signal peptide" evidence="1">
    <location>
        <begin position="1"/>
        <end position="21"/>
    </location>
</feature>
<reference evidence="3 4" key="1">
    <citation type="submission" date="2014-04" db="EMBL/GenBank/DDBJ databases">
        <authorList>
            <consortium name="DOE Joint Genome Institute"/>
            <person name="Kuo A."/>
            <person name="Kohler A."/>
            <person name="Nagy L.G."/>
            <person name="Floudas D."/>
            <person name="Copeland A."/>
            <person name="Barry K.W."/>
            <person name="Cichocki N."/>
            <person name="Veneault-Fourrey C."/>
            <person name="LaButti K."/>
            <person name="Lindquist E.A."/>
            <person name="Lipzen A."/>
            <person name="Lundell T."/>
            <person name="Morin E."/>
            <person name="Murat C."/>
            <person name="Sun H."/>
            <person name="Tunlid A."/>
            <person name="Henrissat B."/>
            <person name="Grigoriev I.V."/>
            <person name="Hibbett D.S."/>
            <person name="Martin F."/>
            <person name="Nordberg H.P."/>
            <person name="Cantor M.N."/>
            <person name="Hua S.X."/>
        </authorList>
    </citation>
    <scope>NUCLEOTIDE SEQUENCE [LARGE SCALE GENOMIC DNA]</scope>
    <source>
        <strain evidence="3 4">Foug A</strain>
    </source>
</reference>
<gene>
    <name evidence="3" type="ORF">SCLCIDRAFT_114413</name>
</gene>
<protein>
    <recommendedName>
        <fullName evidence="2">Cyanovirin-N domain-containing protein</fullName>
    </recommendedName>
</protein>
<evidence type="ECO:0000259" key="2">
    <source>
        <dbReference type="SMART" id="SM01111"/>
    </source>
</evidence>
<dbReference type="OrthoDB" id="5239998at2759"/>
<keyword evidence="1" id="KW-0732">Signal</keyword>
<dbReference type="Proteomes" id="UP000053989">
    <property type="component" value="Unassembled WGS sequence"/>
</dbReference>
<feature type="domain" description="Cyanovirin-N" evidence="2">
    <location>
        <begin position="26"/>
        <end position="123"/>
    </location>
</feature>
<organism evidence="3 4">
    <name type="scientific">Scleroderma citrinum Foug A</name>
    <dbReference type="NCBI Taxonomy" id="1036808"/>
    <lineage>
        <taxon>Eukaryota</taxon>
        <taxon>Fungi</taxon>
        <taxon>Dikarya</taxon>
        <taxon>Basidiomycota</taxon>
        <taxon>Agaricomycotina</taxon>
        <taxon>Agaricomycetes</taxon>
        <taxon>Agaricomycetidae</taxon>
        <taxon>Boletales</taxon>
        <taxon>Sclerodermatineae</taxon>
        <taxon>Sclerodermataceae</taxon>
        <taxon>Scleroderma</taxon>
    </lineage>
</organism>
<dbReference type="HOGENOM" id="CLU_144945_1_2_1"/>
<dbReference type="InParanoid" id="A0A0C3DVZ1"/>
<sequence>MQLFTLSAALILATLSTRSSADSLSDWSYTCKDYYLSNPVLYASCKQENGQYDNTSINLDKCVTNDNGVLYCGTNGDYSSTCSDCTFTGTTVVCDCKDSSQIVHSTSIDLNQCLTNSNGALTC</sequence>
<evidence type="ECO:0000313" key="4">
    <source>
        <dbReference type="Proteomes" id="UP000053989"/>
    </source>
</evidence>
<dbReference type="SUPFAM" id="SSF51322">
    <property type="entry name" value="Cyanovirin-N"/>
    <property type="match status" value="1"/>
</dbReference>
<dbReference type="Pfam" id="PF08881">
    <property type="entry name" value="CVNH"/>
    <property type="match status" value="1"/>
</dbReference>
<evidence type="ECO:0000313" key="3">
    <source>
        <dbReference type="EMBL" id="KIM64735.1"/>
    </source>
</evidence>
<feature type="chain" id="PRO_5002176886" description="Cyanovirin-N domain-containing protein" evidence="1">
    <location>
        <begin position="22"/>
        <end position="123"/>
    </location>
</feature>
<evidence type="ECO:0000256" key="1">
    <source>
        <dbReference type="SAM" id="SignalP"/>
    </source>
</evidence>
<keyword evidence="4" id="KW-1185">Reference proteome</keyword>
<dbReference type="InterPro" id="IPR011058">
    <property type="entry name" value="Cyanovirin-N"/>
</dbReference>
<dbReference type="InterPro" id="IPR036673">
    <property type="entry name" value="Cyanovirin-N_sf"/>
</dbReference>
<dbReference type="EMBL" id="KN822026">
    <property type="protein sequence ID" value="KIM64735.1"/>
    <property type="molecule type" value="Genomic_DNA"/>
</dbReference>
<proteinExistence type="predicted"/>